<keyword evidence="3" id="KW-1003">Cell membrane</keyword>
<dbReference type="PANTHER" id="PTHR30558:SF3">
    <property type="entry name" value="BIOPOLYMER TRANSPORT PROTEIN EXBD-RELATED"/>
    <property type="match status" value="1"/>
</dbReference>
<dbReference type="EMBL" id="JADOER010000009">
    <property type="protein sequence ID" value="MBT9312639.1"/>
    <property type="molecule type" value="Genomic_DNA"/>
</dbReference>
<evidence type="ECO:0000256" key="2">
    <source>
        <dbReference type="ARBA" id="ARBA00005811"/>
    </source>
</evidence>
<keyword evidence="7" id="KW-0813">Transport</keyword>
<evidence type="ECO:0000256" key="1">
    <source>
        <dbReference type="ARBA" id="ARBA00004162"/>
    </source>
</evidence>
<dbReference type="Pfam" id="PF02472">
    <property type="entry name" value="ExbD"/>
    <property type="match status" value="1"/>
</dbReference>
<keyword evidence="7" id="KW-0653">Protein transport</keyword>
<evidence type="ECO:0000256" key="4">
    <source>
        <dbReference type="ARBA" id="ARBA00022692"/>
    </source>
</evidence>
<evidence type="ECO:0000256" key="3">
    <source>
        <dbReference type="ARBA" id="ARBA00022475"/>
    </source>
</evidence>
<keyword evidence="11" id="KW-1185">Reference proteome</keyword>
<evidence type="ECO:0000256" key="6">
    <source>
        <dbReference type="ARBA" id="ARBA00023136"/>
    </source>
</evidence>
<comment type="subcellular location">
    <subcellularLocation>
        <location evidence="1">Cell membrane</location>
        <topology evidence="1">Single-pass membrane protein</topology>
    </subcellularLocation>
    <subcellularLocation>
        <location evidence="7">Cell membrane</location>
        <topology evidence="7">Single-pass type II membrane protein</topology>
    </subcellularLocation>
</comment>
<proteinExistence type="inferred from homology"/>
<reference evidence="10 11" key="1">
    <citation type="journal article" date="2021" name="Mar. Drugs">
        <title>Genome Reduction and Secondary Metabolism of the Marine Sponge-Associated Cyanobacterium Leptothoe.</title>
        <authorList>
            <person name="Konstantinou D."/>
            <person name="Popin R.V."/>
            <person name="Fewer D.P."/>
            <person name="Sivonen K."/>
            <person name="Gkelis S."/>
        </authorList>
    </citation>
    <scope>NUCLEOTIDE SEQUENCE [LARGE SCALE GENOMIC DNA]</scope>
    <source>
        <strain evidence="10 11">TAU-MAC 1615</strain>
    </source>
</reference>
<evidence type="ECO:0000313" key="10">
    <source>
        <dbReference type="EMBL" id="MBT9312639.1"/>
    </source>
</evidence>
<keyword evidence="5 9" id="KW-1133">Transmembrane helix</keyword>
<sequence length="224" mass="23159">MKLDIDERQSDGIVIELLPLVDVVFCILTFFILAAVGSRQQAISLDLPNASTGAALPPAALTTGRDRLYVSVDPIGRIYLDQDPILEQNLLGLVDDFYKGNAQGIVVLYAAKDARYDDVVRVLDILRKVGGNRVALATLPAGSQTPGAASDSTNPGDIPAEIQDLINGSGSGSPLPGSISPLNPSTTTPIPTTPGSSLSPGSTTLPTSPSGLPSLPTDSGSQNN</sequence>
<evidence type="ECO:0000256" key="9">
    <source>
        <dbReference type="SAM" id="Phobius"/>
    </source>
</evidence>
<feature type="transmembrane region" description="Helical" evidence="9">
    <location>
        <begin position="12"/>
        <end position="36"/>
    </location>
</feature>
<dbReference type="RefSeq" id="WP_215618531.1">
    <property type="nucleotide sequence ID" value="NZ_JADOER010000009.1"/>
</dbReference>
<feature type="compositionally biased region" description="Low complexity" evidence="8">
    <location>
        <begin position="166"/>
        <end position="224"/>
    </location>
</feature>
<organism evidence="10 11">
    <name type="scientific">Leptothoe kymatousa TAU-MAC 1615</name>
    <dbReference type="NCBI Taxonomy" id="2364775"/>
    <lineage>
        <taxon>Bacteria</taxon>
        <taxon>Bacillati</taxon>
        <taxon>Cyanobacteriota</taxon>
        <taxon>Cyanophyceae</taxon>
        <taxon>Nodosilineales</taxon>
        <taxon>Cymatolegaceae</taxon>
        <taxon>Leptothoe</taxon>
        <taxon>Leptothoe kymatousa</taxon>
    </lineage>
</organism>
<dbReference type="PANTHER" id="PTHR30558">
    <property type="entry name" value="EXBD MEMBRANE COMPONENT OF PMF-DRIVEN MACROMOLECULE IMPORT SYSTEM"/>
    <property type="match status" value="1"/>
</dbReference>
<comment type="similarity">
    <text evidence="2 7">Belongs to the ExbD/TolR family.</text>
</comment>
<dbReference type="Proteomes" id="UP001196661">
    <property type="component" value="Unassembled WGS sequence"/>
</dbReference>
<dbReference type="InterPro" id="IPR003400">
    <property type="entry name" value="ExbD"/>
</dbReference>
<evidence type="ECO:0000256" key="5">
    <source>
        <dbReference type="ARBA" id="ARBA00022989"/>
    </source>
</evidence>
<accession>A0ABS5Y466</accession>
<name>A0ABS5Y466_9CYAN</name>
<evidence type="ECO:0000256" key="8">
    <source>
        <dbReference type="SAM" id="MobiDB-lite"/>
    </source>
</evidence>
<feature type="compositionally biased region" description="Polar residues" evidence="8">
    <location>
        <begin position="141"/>
        <end position="155"/>
    </location>
</feature>
<keyword evidence="4 7" id="KW-0812">Transmembrane</keyword>
<protein>
    <submittedName>
        <fullName evidence="10">Biopolymer transporter ExbD</fullName>
    </submittedName>
</protein>
<dbReference type="Gene3D" id="3.30.420.270">
    <property type="match status" value="1"/>
</dbReference>
<keyword evidence="6 9" id="KW-0472">Membrane</keyword>
<comment type="caution">
    <text evidence="10">The sequence shown here is derived from an EMBL/GenBank/DDBJ whole genome shotgun (WGS) entry which is preliminary data.</text>
</comment>
<evidence type="ECO:0000313" key="11">
    <source>
        <dbReference type="Proteomes" id="UP001196661"/>
    </source>
</evidence>
<gene>
    <name evidence="10" type="ORF">IXB28_10515</name>
</gene>
<evidence type="ECO:0000256" key="7">
    <source>
        <dbReference type="RuleBase" id="RU003879"/>
    </source>
</evidence>
<feature type="region of interest" description="Disordered" evidence="8">
    <location>
        <begin position="141"/>
        <end position="224"/>
    </location>
</feature>